<feature type="domain" description="J" evidence="2">
    <location>
        <begin position="5"/>
        <end position="75"/>
    </location>
</feature>
<dbReference type="CDD" id="cd06257">
    <property type="entry name" value="DnaJ"/>
    <property type="match status" value="1"/>
</dbReference>
<dbReference type="PROSITE" id="PS50076">
    <property type="entry name" value="DNAJ_2"/>
    <property type="match status" value="1"/>
</dbReference>
<dbReference type="GO" id="GO:0005739">
    <property type="term" value="C:mitochondrion"/>
    <property type="evidence" value="ECO:0007669"/>
    <property type="project" value="GOC"/>
</dbReference>
<dbReference type="InterPro" id="IPR036869">
    <property type="entry name" value="J_dom_sf"/>
</dbReference>
<feature type="compositionally biased region" description="Polar residues" evidence="1">
    <location>
        <begin position="189"/>
        <end position="202"/>
    </location>
</feature>
<keyword evidence="4" id="KW-1185">Reference proteome</keyword>
<proteinExistence type="predicted"/>
<dbReference type="SMART" id="SM00271">
    <property type="entry name" value="DnaJ"/>
    <property type="match status" value="1"/>
</dbReference>
<evidence type="ECO:0000259" key="2">
    <source>
        <dbReference type="PROSITE" id="PS50076"/>
    </source>
</evidence>
<evidence type="ECO:0000313" key="4">
    <source>
        <dbReference type="Proteomes" id="UP000700596"/>
    </source>
</evidence>
<dbReference type="Proteomes" id="UP000700596">
    <property type="component" value="Unassembled WGS sequence"/>
</dbReference>
<name>A0A9P9DQN4_9PLEO</name>
<dbReference type="Gene3D" id="1.10.287.110">
    <property type="entry name" value="DnaJ domain"/>
    <property type="match status" value="1"/>
</dbReference>
<dbReference type="Pfam" id="PF00226">
    <property type="entry name" value="DnaJ"/>
    <property type="match status" value="1"/>
</dbReference>
<dbReference type="PANTHER" id="PTHR44157:SF1">
    <property type="entry name" value="DNAJ HOMOLOG SUBFAMILY C MEMBER 11"/>
    <property type="match status" value="1"/>
</dbReference>
<dbReference type="PRINTS" id="PR00625">
    <property type="entry name" value="JDOMAIN"/>
</dbReference>
<gene>
    <name evidence="3" type="ORF">B0J11DRAFT_616182</name>
</gene>
<dbReference type="GO" id="GO:0042407">
    <property type="term" value="P:cristae formation"/>
    <property type="evidence" value="ECO:0007669"/>
    <property type="project" value="TreeGrafter"/>
</dbReference>
<dbReference type="EMBL" id="JAGMWT010000009">
    <property type="protein sequence ID" value="KAH7122831.1"/>
    <property type="molecule type" value="Genomic_DNA"/>
</dbReference>
<dbReference type="InterPro" id="IPR052243">
    <property type="entry name" value="Mito_inner_membrane_organizer"/>
</dbReference>
<evidence type="ECO:0000313" key="3">
    <source>
        <dbReference type="EMBL" id="KAH7122831.1"/>
    </source>
</evidence>
<protein>
    <recommendedName>
        <fullName evidence="2">J domain-containing protein</fullName>
    </recommendedName>
</protein>
<dbReference type="SUPFAM" id="SSF46565">
    <property type="entry name" value="Chaperone J-domain"/>
    <property type="match status" value="1"/>
</dbReference>
<evidence type="ECO:0000256" key="1">
    <source>
        <dbReference type="SAM" id="MobiDB-lite"/>
    </source>
</evidence>
<organism evidence="3 4">
    <name type="scientific">Dendryphion nanum</name>
    <dbReference type="NCBI Taxonomy" id="256645"/>
    <lineage>
        <taxon>Eukaryota</taxon>
        <taxon>Fungi</taxon>
        <taxon>Dikarya</taxon>
        <taxon>Ascomycota</taxon>
        <taxon>Pezizomycotina</taxon>
        <taxon>Dothideomycetes</taxon>
        <taxon>Pleosporomycetidae</taxon>
        <taxon>Pleosporales</taxon>
        <taxon>Torulaceae</taxon>
        <taxon>Dendryphion</taxon>
    </lineage>
</organism>
<dbReference type="PANTHER" id="PTHR44157">
    <property type="entry name" value="DNAJ HOMOLOG SUBFAMILY C MEMBER 11"/>
    <property type="match status" value="1"/>
</dbReference>
<feature type="region of interest" description="Disordered" evidence="1">
    <location>
        <begin position="178"/>
        <end position="202"/>
    </location>
</feature>
<dbReference type="InterPro" id="IPR001623">
    <property type="entry name" value="DnaJ_domain"/>
</dbReference>
<reference evidence="3" key="1">
    <citation type="journal article" date="2021" name="Nat. Commun.">
        <title>Genetic determinants of endophytism in the Arabidopsis root mycobiome.</title>
        <authorList>
            <person name="Mesny F."/>
            <person name="Miyauchi S."/>
            <person name="Thiergart T."/>
            <person name="Pickel B."/>
            <person name="Atanasova L."/>
            <person name="Karlsson M."/>
            <person name="Huettel B."/>
            <person name="Barry K.W."/>
            <person name="Haridas S."/>
            <person name="Chen C."/>
            <person name="Bauer D."/>
            <person name="Andreopoulos W."/>
            <person name="Pangilinan J."/>
            <person name="LaButti K."/>
            <person name="Riley R."/>
            <person name="Lipzen A."/>
            <person name="Clum A."/>
            <person name="Drula E."/>
            <person name="Henrissat B."/>
            <person name="Kohler A."/>
            <person name="Grigoriev I.V."/>
            <person name="Martin F.M."/>
            <person name="Hacquard S."/>
        </authorList>
    </citation>
    <scope>NUCLEOTIDE SEQUENCE</scope>
    <source>
        <strain evidence="3">MPI-CAGE-CH-0243</strain>
    </source>
</reference>
<comment type="caution">
    <text evidence="3">The sequence shown here is derived from an EMBL/GenBank/DDBJ whole genome shotgun (WGS) entry which is preliminary data.</text>
</comment>
<accession>A0A9P9DQN4</accession>
<dbReference type="AlphaFoldDB" id="A0A9P9DQN4"/>
<dbReference type="OrthoDB" id="10250354at2759"/>
<feature type="compositionally biased region" description="Basic and acidic residues" evidence="1">
    <location>
        <begin position="178"/>
        <end position="188"/>
    </location>
</feature>
<sequence length="272" mass="31763">MSIQTYYTTLGVVPAAPSQVIRAAYKAQVLIHHPDKTIHLTAVQRAQHAASFRNIQEAYDVLSSPAQRTAYDIKLEQYWNKENTKRFSRQRYYNSTVQTTSVTERANRKAQIAAELAQLREQRERQDKEDAKLSLSDLKLTLKLWTDLSEDPKHSPPERAHCHIKMFEYEQRLRRREQEHNGYRDSSHENPQYQTRIPQPSSNASISYSEITHTNSNISHTSLFRPERLERARNIRTCTKCGMAHANFPEWKKYNTHSANAAKEENSYFRTV</sequence>